<keyword evidence="1" id="KW-0732">Signal</keyword>
<keyword evidence="5" id="KW-1185">Reference proteome</keyword>
<gene>
    <name evidence="4" type="ORF">JI747_005140</name>
</gene>
<dbReference type="InterPro" id="IPR026444">
    <property type="entry name" value="Secre_tail"/>
</dbReference>
<dbReference type="RefSeq" id="WP_225686736.1">
    <property type="nucleotide sequence ID" value="NZ_JAERSE020000001.1"/>
</dbReference>
<name>A0ABS7ZXU3_9FLAO</name>
<dbReference type="CDD" id="cd00146">
    <property type="entry name" value="PKD"/>
    <property type="match status" value="1"/>
</dbReference>
<feature type="transmembrane region" description="Helical" evidence="2">
    <location>
        <begin position="37"/>
        <end position="54"/>
    </location>
</feature>
<evidence type="ECO:0000313" key="5">
    <source>
        <dbReference type="Proteomes" id="UP000618240"/>
    </source>
</evidence>
<sequence>MRKTLPEISTKEYFKLLTLKFLLVFDAQNQSFMMKKYFLAFYMILGSFLLHAQAPCSDFNSTTNPAGNWVAAPYPDGNVYTSFSSSTPADGSQYLVLGDGSGSSWYLNTTDFKYIGEIYQGQCLSFDFYLKDDGGYGSPIYPTINLSDGISTITFVSSTAVTPGSGWITVKAPIQFANGSLTPPSNAYGSWQMNGYTPAAFDNVLMTGTILGLCPDYYPSPSEIVYYDNICITDCGGCSADFKLTTSFNTTNHSAIADLSIINPSISSTPGNPGSSYIVSWGDGAITSPYILPSVSHTYSDPGSYTICVTEVKEKEIVCKKCITFCYSESEGKTIVQKSSTTLPDWKNIAKAELENTNELAREYALIPNPAKNYVDLQTNLSAKSTVSVKIISLVGETVLEKSEKVNNGRQAIRLNTEKLIQGTYIVEIQSNGKVSSQKLIISK</sequence>
<comment type="caution">
    <text evidence="4">The sequence shown here is derived from an EMBL/GenBank/DDBJ whole genome shotgun (WGS) entry which is preliminary data.</text>
</comment>
<accession>A0ABS7ZXU3</accession>
<dbReference type="NCBIfam" id="TIGR04183">
    <property type="entry name" value="Por_Secre_tail"/>
    <property type="match status" value="1"/>
</dbReference>
<evidence type="ECO:0000313" key="4">
    <source>
        <dbReference type="EMBL" id="MCA6066554.1"/>
    </source>
</evidence>
<dbReference type="PROSITE" id="PS50093">
    <property type="entry name" value="PKD"/>
    <property type="match status" value="1"/>
</dbReference>
<dbReference type="InterPro" id="IPR035986">
    <property type="entry name" value="PKD_dom_sf"/>
</dbReference>
<evidence type="ECO:0000259" key="3">
    <source>
        <dbReference type="PROSITE" id="PS50093"/>
    </source>
</evidence>
<protein>
    <submittedName>
        <fullName evidence="4">T9SS type A sorting domain-containing protein</fullName>
    </submittedName>
</protein>
<dbReference type="EMBL" id="JAERSE020000001">
    <property type="protein sequence ID" value="MCA6066554.1"/>
    <property type="molecule type" value="Genomic_DNA"/>
</dbReference>
<organism evidence="4 5">
    <name type="scientific">Chryseobacterium tagetis</name>
    <dbReference type="NCBI Taxonomy" id="2801334"/>
    <lineage>
        <taxon>Bacteria</taxon>
        <taxon>Pseudomonadati</taxon>
        <taxon>Bacteroidota</taxon>
        <taxon>Flavobacteriia</taxon>
        <taxon>Flavobacteriales</taxon>
        <taxon>Weeksellaceae</taxon>
        <taxon>Chryseobacterium group</taxon>
        <taxon>Chryseobacterium</taxon>
    </lineage>
</organism>
<keyword evidence="2" id="KW-1133">Transmembrane helix</keyword>
<evidence type="ECO:0000256" key="2">
    <source>
        <dbReference type="SAM" id="Phobius"/>
    </source>
</evidence>
<dbReference type="SUPFAM" id="SSF49299">
    <property type="entry name" value="PKD domain"/>
    <property type="match status" value="1"/>
</dbReference>
<dbReference type="Proteomes" id="UP000618240">
    <property type="component" value="Unassembled WGS sequence"/>
</dbReference>
<feature type="domain" description="PKD" evidence="3">
    <location>
        <begin position="271"/>
        <end position="310"/>
    </location>
</feature>
<dbReference type="InterPro" id="IPR013783">
    <property type="entry name" value="Ig-like_fold"/>
</dbReference>
<dbReference type="Gene3D" id="2.60.40.10">
    <property type="entry name" value="Immunoglobulins"/>
    <property type="match status" value="1"/>
</dbReference>
<evidence type="ECO:0000256" key="1">
    <source>
        <dbReference type="ARBA" id="ARBA00022729"/>
    </source>
</evidence>
<reference evidence="4 5" key="1">
    <citation type="submission" date="2021-09" db="EMBL/GenBank/DDBJ databases">
        <title>Genome sequencing and assembly of Chryseobacterium sp. RG1.</title>
        <authorList>
            <person name="Chhetri G."/>
        </authorList>
    </citation>
    <scope>NUCLEOTIDE SEQUENCE [LARGE SCALE GENOMIC DNA]</scope>
    <source>
        <strain evidence="4 5">RG1</strain>
    </source>
</reference>
<proteinExistence type="predicted"/>
<dbReference type="Pfam" id="PF18962">
    <property type="entry name" value="Por_Secre_tail"/>
    <property type="match status" value="1"/>
</dbReference>
<keyword evidence="2" id="KW-0812">Transmembrane</keyword>
<dbReference type="InterPro" id="IPR000601">
    <property type="entry name" value="PKD_dom"/>
</dbReference>
<keyword evidence="2" id="KW-0472">Membrane</keyword>